<dbReference type="CDD" id="cd00093">
    <property type="entry name" value="HTH_XRE"/>
    <property type="match status" value="1"/>
</dbReference>
<gene>
    <name evidence="3" type="ORF">SAMN02910406_03750</name>
</gene>
<dbReference type="GO" id="GO:0005829">
    <property type="term" value="C:cytosol"/>
    <property type="evidence" value="ECO:0007669"/>
    <property type="project" value="TreeGrafter"/>
</dbReference>
<organism evidence="3 4">
    <name type="scientific">Ruminococcus albus</name>
    <dbReference type="NCBI Taxonomy" id="1264"/>
    <lineage>
        <taxon>Bacteria</taxon>
        <taxon>Bacillati</taxon>
        <taxon>Bacillota</taxon>
        <taxon>Clostridia</taxon>
        <taxon>Eubacteriales</taxon>
        <taxon>Oscillospiraceae</taxon>
        <taxon>Ruminococcus</taxon>
    </lineage>
</organism>
<sequence length="90" mass="10251">MTNFNELLAEQMKDDEFRREYEALEPEFTIMQAMIDARNSSGLTQKQLSDRSGIAQGDISKLENGNANPSIRTLQRLANAMGKKLRIEFL</sequence>
<dbReference type="OrthoDB" id="428540at2"/>
<dbReference type="AlphaFoldDB" id="A0A1I1RW16"/>
<dbReference type="PANTHER" id="PTHR46797">
    <property type="entry name" value="HTH-TYPE TRANSCRIPTIONAL REGULATOR"/>
    <property type="match status" value="1"/>
</dbReference>
<dbReference type="GO" id="GO:0003677">
    <property type="term" value="F:DNA binding"/>
    <property type="evidence" value="ECO:0007669"/>
    <property type="project" value="UniProtKB-KW"/>
</dbReference>
<protein>
    <submittedName>
        <fullName evidence="3">Helix-turn-helix</fullName>
    </submittedName>
</protein>
<dbReference type="SUPFAM" id="SSF47413">
    <property type="entry name" value="lambda repressor-like DNA-binding domains"/>
    <property type="match status" value="1"/>
</dbReference>
<dbReference type="SMART" id="SM00530">
    <property type="entry name" value="HTH_XRE"/>
    <property type="match status" value="1"/>
</dbReference>
<proteinExistence type="predicted"/>
<dbReference type="PROSITE" id="PS50943">
    <property type="entry name" value="HTH_CROC1"/>
    <property type="match status" value="1"/>
</dbReference>
<dbReference type="InterPro" id="IPR010982">
    <property type="entry name" value="Lambda_DNA-bd_dom_sf"/>
</dbReference>
<evidence type="ECO:0000259" key="2">
    <source>
        <dbReference type="PROSITE" id="PS50943"/>
    </source>
</evidence>
<dbReference type="EMBL" id="FOKQ01000071">
    <property type="protein sequence ID" value="SFD36468.1"/>
    <property type="molecule type" value="Genomic_DNA"/>
</dbReference>
<dbReference type="GO" id="GO:0003700">
    <property type="term" value="F:DNA-binding transcription factor activity"/>
    <property type="evidence" value="ECO:0007669"/>
    <property type="project" value="TreeGrafter"/>
</dbReference>
<accession>A0A1I1RW16</accession>
<feature type="domain" description="HTH cro/C1-type" evidence="2">
    <location>
        <begin position="34"/>
        <end position="90"/>
    </location>
</feature>
<evidence type="ECO:0000313" key="4">
    <source>
        <dbReference type="Proteomes" id="UP000182192"/>
    </source>
</evidence>
<dbReference type="PANTHER" id="PTHR46797:SF1">
    <property type="entry name" value="METHYLPHOSPHONATE SYNTHASE"/>
    <property type="match status" value="1"/>
</dbReference>
<name>A0A1I1RW16_RUMAL</name>
<dbReference type="OMA" id="QKYAHAL"/>
<keyword evidence="1" id="KW-0238">DNA-binding</keyword>
<dbReference type="InterPro" id="IPR050807">
    <property type="entry name" value="TransReg_Diox_bact_type"/>
</dbReference>
<dbReference type="Gene3D" id="1.10.260.40">
    <property type="entry name" value="lambda repressor-like DNA-binding domains"/>
    <property type="match status" value="1"/>
</dbReference>
<evidence type="ECO:0000313" key="3">
    <source>
        <dbReference type="EMBL" id="SFD36468.1"/>
    </source>
</evidence>
<dbReference type="InterPro" id="IPR001387">
    <property type="entry name" value="Cro/C1-type_HTH"/>
</dbReference>
<evidence type="ECO:0000256" key="1">
    <source>
        <dbReference type="ARBA" id="ARBA00023125"/>
    </source>
</evidence>
<reference evidence="3 4" key="1">
    <citation type="submission" date="2016-10" db="EMBL/GenBank/DDBJ databases">
        <authorList>
            <person name="de Groot N.N."/>
        </authorList>
    </citation>
    <scope>NUCLEOTIDE SEQUENCE [LARGE SCALE GENOMIC DNA]</scope>
    <source>
        <strain evidence="3 4">AR67</strain>
    </source>
</reference>
<dbReference type="Pfam" id="PF01381">
    <property type="entry name" value="HTH_3"/>
    <property type="match status" value="1"/>
</dbReference>
<dbReference type="RefSeq" id="WP_013483966.1">
    <property type="nucleotide sequence ID" value="NZ_FOKQ01000071.1"/>
</dbReference>
<dbReference type="Proteomes" id="UP000182192">
    <property type="component" value="Unassembled WGS sequence"/>
</dbReference>